<dbReference type="SUPFAM" id="SSF53756">
    <property type="entry name" value="UDP-Glycosyltransferase/glycogen phosphorylase"/>
    <property type="match status" value="1"/>
</dbReference>
<dbReference type="Proteomes" id="UP001589862">
    <property type="component" value="Unassembled WGS sequence"/>
</dbReference>
<dbReference type="Gene3D" id="3.40.50.2000">
    <property type="entry name" value="Glycogen Phosphorylase B"/>
    <property type="match status" value="2"/>
</dbReference>
<organism evidence="1 2">
    <name type="scientific">Micrococcoides hystricis</name>
    <dbReference type="NCBI Taxonomy" id="1572761"/>
    <lineage>
        <taxon>Bacteria</taxon>
        <taxon>Bacillati</taxon>
        <taxon>Actinomycetota</taxon>
        <taxon>Actinomycetes</taxon>
        <taxon>Micrococcales</taxon>
        <taxon>Micrococcaceae</taxon>
        <taxon>Micrococcoides</taxon>
    </lineage>
</organism>
<protein>
    <submittedName>
        <fullName evidence="1">Glycosyltransferase family 4 protein</fullName>
        <ecNumber evidence="1">2.4.-.-</ecNumber>
    </submittedName>
</protein>
<dbReference type="CDD" id="cd03801">
    <property type="entry name" value="GT4_PimA-like"/>
    <property type="match status" value="1"/>
</dbReference>
<sequence length="588" mass="67632">MNVELQWYSCEAHEVDSREVLNNFFPHKALIPQPSSFNVHIVPLTKFLIYDGQEMGDWWRGLTALLHETNRSLLLVGDCGWREALYAIRQLESVTDEKRKLPVYLYLSTDTVDTPRERPLVGTLARLNLEDEQDATLIELHRSLKAVGLYSTVISWSALPEKLTSGQMGIGVKQDHIAWPSYFQKEFELWKEPPTPTYRRQVPGKRLLVIANTYPSESSIYRNGFIHRRVLGYKRLGYEVVVFVLGDHFRQNKDYEYEGVQVFIGNRHHLAGHISDSAKYDAYLVHFVNEGMIEPLVHLKVKEPVIVWLHGFETEAWHRRWFNYLESSGDIREALRRKSSYYAHQNSFMSYLFGTKELDLTFVNVSEWFQNHIVEPDAGVPITNGQIIHNLVDREVFSFRGKKPSDRLRVLSLRPYASYKYANDITIEAILEAAKRPWFRDFSFTIAGMGPLFEPTTAKIKHLSNVRLVNRFFNHHEIKRLHDTHGVFLVPTRFDSQGVSAGEAMSSGLVTISTAVSAIPEFIEHEKSGLLGAPESPNDIVQFLERIYFDPEFYQQISIQGSASIGAQCDARNTILRELDLIENVVSL</sequence>
<dbReference type="Pfam" id="PF13692">
    <property type="entry name" value="Glyco_trans_1_4"/>
    <property type="match status" value="1"/>
</dbReference>
<gene>
    <name evidence="1" type="ORF">ACFFFR_09725</name>
</gene>
<dbReference type="RefSeq" id="WP_377459967.1">
    <property type="nucleotide sequence ID" value="NZ_JBHLUB010000031.1"/>
</dbReference>
<dbReference type="EC" id="2.4.-.-" evidence="1"/>
<comment type="caution">
    <text evidence="1">The sequence shown here is derived from an EMBL/GenBank/DDBJ whole genome shotgun (WGS) entry which is preliminary data.</text>
</comment>
<dbReference type="PANTHER" id="PTHR12526">
    <property type="entry name" value="GLYCOSYLTRANSFERASE"/>
    <property type="match status" value="1"/>
</dbReference>
<dbReference type="GO" id="GO:0016757">
    <property type="term" value="F:glycosyltransferase activity"/>
    <property type="evidence" value="ECO:0007669"/>
    <property type="project" value="UniProtKB-KW"/>
</dbReference>
<evidence type="ECO:0000313" key="1">
    <source>
        <dbReference type="EMBL" id="MFC0582653.1"/>
    </source>
</evidence>
<name>A0ABV6PC23_9MICC</name>
<evidence type="ECO:0000313" key="2">
    <source>
        <dbReference type="Proteomes" id="UP001589862"/>
    </source>
</evidence>
<reference evidence="1 2" key="1">
    <citation type="submission" date="2024-09" db="EMBL/GenBank/DDBJ databases">
        <authorList>
            <person name="Sun Q."/>
            <person name="Mori K."/>
        </authorList>
    </citation>
    <scope>NUCLEOTIDE SEQUENCE [LARGE SCALE GENOMIC DNA]</scope>
    <source>
        <strain evidence="1 2">NCAIM B.02604</strain>
    </source>
</reference>
<proteinExistence type="predicted"/>
<accession>A0ABV6PC23</accession>
<keyword evidence="2" id="KW-1185">Reference proteome</keyword>
<dbReference type="EMBL" id="JBHLUB010000031">
    <property type="protein sequence ID" value="MFC0582653.1"/>
    <property type="molecule type" value="Genomic_DNA"/>
</dbReference>
<keyword evidence="1" id="KW-0328">Glycosyltransferase</keyword>
<keyword evidence="1" id="KW-0808">Transferase</keyword>